<dbReference type="AlphaFoldDB" id="A0A1X7AH06"/>
<keyword evidence="3" id="KW-1185">Reference proteome</keyword>
<feature type="region of interest" description="Disordered" evidence="1">
    <location>
        <begin position="433"/>
        <end position="530"/>
    </location>
</feature>
<feature type="region of interest" description="Disordered" evidence="1">
    <location>
        <begin position="124"/>
        <end position="155"/>
    </location>
</feature>
<accession>A0A1X7AH06</accession>
<evidence type="ECO:0000313" key="3">
    <source>
        <dbReference type="Proteomes" id="UP000196573"/>
    </source>
</evidence>
<evidence type="ECO:0000313" key="2">
    <source>
        <dbReference type="EMBL" id="SMA41714.1"/>
    </source>
</evidence>
<dbReference type="EMBL" id="FWPT01000003">
    <property type="protein sequence ID" value="SMA41714.1"/>
    <property type="molecule type" value="Genomic_DNA"/>
</dbReference>
<dbReference type="RefSeq" id="WP_087108140.1">
    <property type="nucleotide sequence ID" value="NZ_CBCSCN010000009.1"/>
</dbReference>
<protein>
    <submittedName>
        <fullName evidence="2">Uncharacterized protein</fullName>
    </submittedName>
</protein>
<reference evidence="2 3" key="1">
    <citation type="submission" date="2017-03" db="EMBL/GenBank/DDBJ databases">
        <authorList>
            <person name="Afonso C.L."/>
            <person name="Miller P.J."/>
            <person name="Scott M.A."/>
            <person name="Spackman E."/>
            <person name="Goraichik I."/>
            <person name="Dimitrov K.M."/>
            <person name="Suarez D.L."/>
            <person name="Swayne D.E."/>
        </authorList>
    </citation>
    <scope>NUCLEOTIDE SEQUENCE [LARGE SCALE GENOMIC DNA]</scope>
    <source>
        <strain evidence="2">SB41UT1</strain>
    </source>
</reference>
<sequence length="633" mass="69737">MKTNKYGFYFETQGRSGDEGPIDPAQQYFEGSHADHAVVRETGQNTLDNPRTDAEGPIRMVFELATMNTKDIPGIEGLRKHLDAVAEQTEHQQGHDRMVKAAALSKEETIPVLRISDYNTTGLTGNESLASKGSPISRLTRGKGGSSDDERGGSFGIGSAVGPMASDLCTVIYTSIPEDTRDSVMAGYTRLATHSLNDVSYRAEGYFTKLDCQDDFKYQRPAPKIEPFSERTEPGTDIYILGYRMTEKDPQLERVRDAMIDNFMAAIKEGHLVVEGIAQGNHWTLDADTLPKFAKNLPEANAFYQALQDPNPAETTITNVGNVRLYINIDDSLEKKLHTVTMRAPLMKIDTFKHNSLSAKYAAVLVCDSTEGNKYLRQLEPPQHHEWDAARDPLNGKKVLRDLKTFVREALKERISTDIGDEVTIDGLSRFLPTESMPVDTAGDPSVPALKLNEEDNTESSSVSGSSTQQNPTVIVPRKKVRVNINHAAQGDGEERTKQGKSQGGSNKNRGKEVGFPGQGQEGEGKSRIPSPTLFFRSWCEQNNNRNSSVMVLAIKAEKDVTGDLELMALGTGGEPEEGYNLPILRAAQHLYGKSVEIEFTGNTLKNLTLEGGRMTRIEIHMPAGERYRLGVA</sequence>
<dbReference type="OrthoDB" id="9146762at2"/>
<name>A0A1X7AH06_9GAMM</name>
<evidence type="ECO:0000256" key="1">
    <source>
        <dbReference type="SAM" id="MobiDB-lite"/>
    </source>
</evidence>
<proteinExistence type="predicted"/>
<dbReference type="Proteomes" id="UP000196573">
    <property type="component" value="Unassembled WGS sequence"/>
</dbReference>
<organism evidence="2 3">
    <name type="scientific">Parendozoicomonas haliclonae</name>
    <dbReference type="NCBI Taxonomy" id="1960125"/>
    <lineage>
        <taxon>Bacteria</taxon>
        <taxon>Pseudomonadati</taxon>
        <taxon>Pseudomonadota</taxon>
        <taxon>Gammaproteobacteria</taxon>
        <taxon>Oceanospirillales</taxon>
        <taxon>Endozoicomonadaceae</taxon>
        <taxon>Parendozoicomonas</taxon>
    </lineage>
</organism>
<gene>
    <name evidence="2" type="ORF">EHSB41UT_01311</name>
</gene>